<evidence type="ECO:0000259" key="7">
    <source>
        <dbReference type="Pfam" id="PF00151"/>
    </source>
</evidence>
<keyword evidence="6" id="KW-0812">Transmembrane</keyword>
<evidence type="ECO:0000313" key="8">
    <source>
        <dbReference type="EMBL" id="MDE51198.1"/>
    </source>
</evidence>
<evidence type="ECO:0000256" key="6">
    <source>
        <dbReference type="SAM" id="Phobius"/>
    </source>
</evidence>
<comment type="subcellular location">
    <subcellularLocation>
        <location evidence="1">Secreted</location>
    </subcellularLocation>
</comment>
<protein>
    <submittedName>
        <fullName evidence="8">Phospholipase A1 member A</fullName>
    </submittedName>
</protein>
<feature type="domain" description="Lipase" evidence="7">
    <location>
        <begin position="154"/>
        <end position="444"/>
    </location>
</feature>
<proteinExistence type="inferred from homology"/>
<dbReference type="InterPro" id="IPR000734">
    <property type="entry name" value="TAG_lipase"/>
</dbReference>
<gene>
    <name evidence="8" type="primary">Pla1a</name>
    <name evidence="8" type="ORF">g.15149</name>
</gene>
<dbReference type="Gene3D" id="3.40.50.1820">
    <property type="entry name" value="alpha/beta hydrolase"/>
    <property type="match status" value="1"/>
</dbReference>
<organism evidence="8">
    <name type="scientific">Aceria tosichella</name>
    <name type="common">wheat curl mite</name>
    <dbReference type="NCBI Taxonomy" id="561515"/>
    <lineage>
        <taxon>Eukaryota</taxon>
        <taxon>Metazoa</taxon>
        <taxon>Ecdysozoa</taxon>
        <taxon>Arthropoda</taxon>
        <taxon>Chelicerata</taxon>
        <taxon>Arachnida</taxon>
        <taxon>Acari</taxon>
        <taxon>Acariformes</taxon>
        <taxon>Trombidiformes</taxon>
        <taxon>Prostigmata</taxon>
        <taxon>Eupodina</taxon>
        <taxon>Eriophyoidea</taxon>
        <taxon>Eriophyidae</taxon>
        <taxon>Eriophyinae</taxon>
        <taxon>Aceriini</taxon>
        <taxon>Aceria</taxon>
    </lineage>
</organism>
<dbReference type="GO" id="GO:0016042">
    <property type="term" value="P:lipid catabolic process"/>
    <property type="evidence" value="ECO:0007669"/>
    <property type="project" value="TreeGrafter"/>
</dbReference>
<dbReference type="InterPro" id="IPR013818">
    <property type="entry name" value="Lipase"/>
</dbReference>
<evidence type="ECO:0000256" key="4">
    <source>
        <dbReference type="RuleBase" id="RU004262"/>
    </source>
</evidence>
<evidence type="ECO:0000256" key="3">
    <source>
        <dbReference type="ARBA" id="ARBA00022525"/>
    </source>
</evidence>
<keyword evidence="6" id="KW-1133">Transmembrane helix</keyword>
<evidence type="ECO:0000256" key="5">
    <source>
        <dbReference type="SAM" id="MobiDB-lite"/>
    </source>
</evidence>
<evidence type="ECO:0000256" key="2">
    <source>
        <dbReference type="ARBA" id="ARBA00010701"/>
    </source>
</evidence>
<keyword evidence="6" id="KW-0472">Membrane</keyword>
<dbReference type="PRINTS" id="PR00821">
    <property type="entry name" value="TAGLIPASE"/>
</dbReference>
<keyword evidence="3" id="KW-0964">Secreted</keyword>
<accession>A0A6G1SLC1</accession>
<dbReference type="SUPFAM" id="SSF53474">
    <property type="entry name" value="alpha/beta-Hydrolases"/>
    <property type="match status" value="1"/>
</dbReference>
<dbReference type="AlphaFoldDB" id="A0A6G1SLC1"/>
<dbReference type="InterPro" id="IPR029058">
    <property type="entry name" value="AB_hydrolase_fold"/>
</dbReference>
<reference evidence="8" key="1">
    <citation type="submission" date="2018-10" db="EMBL/GenBank/DDBJ databases">
        <title>Transcriptome assembly of Aceria tosichella (Wheat curl mite) Type 2.</title>
        <authorList>
            <person name="Scully E.D."/>
            <person name="Geib S.M."/>
            <person name="Palmer N.A."/>
            <person name="Gupta A.K."/>
            <person name="Sarath G."/>
            <person name="Tatineni S."/>
        </authorList>
    </citation>
    <scope>NUCLEOTIDE SEQUENCE</scope>
    <source>
        <strain evidence="8">LincolnNE</strain>
    </source>
</reference>
<evidence type="ECO:0000256" key="1">
    <source>
        <dbReference type="ARBA" id="ARBA00004613"/>
    </source>
</evidence>
<feature type="transmembrane region" description="Helical" evidence="6">
    <location>
        <begin position="48"/>
        <end position="67"/>
    </location>
</feature>
<dbReference type="Pfam" id="PF00151">
    <property type="entry name" value="Lipase"/>
    <property type="match status" value="1"/>
</dbReference>
<dbReference type="GO" id="GO:0005615">
    <property type="term" value="C:extracellular space"/>
    <property type="evidence" value="ECO:0007669"/>
    <property type="project" value="TreeGrafter"/>
</dbReference>
<dbReference type="PANTHER" id="PTHR11610">
    <property type="entry name" value="LIPASE"/>
    <property type="match status" value="1"/>
</dbReference>
<feature type="region of interest" description="Disordered" evidence="5">
    <location>
        <begin position="552"/>
        <end position="581"/>
    </location>
</feature>
<sequence length="631" mass="70170">MREDARSKSCVWSRWSEKNAHRKPDVIVNDAAATATLSNTHTSALKPILVTTIIATVLIALVAVNVAQGQQPQASAPARAPPQQQASSNVVIVPGSASLRRDASRVDQVIYPYESFPVDNSQRPPEELHQTSYVIDNKRFIESYSSRCMASTLLEDPDSVEPNFVVIRERSEVRVNATAPIKLIQATGFEPRQPTHIFVHGFTQSYPDTDWLRKTRALFEMHSLVGKENLIIMDWGVGSQGSYQQVAARSSAMGSFLANFLMKLFELGAERESVHIIGHSLGAHIAGFAGKRIRPRIGRITGLDAAGPCFGKLFSNSPNDRLAPDDAIEVDVYHYDDAFLGLPGQIGQFDVFVNGGSSQPGATDNINSMAQALVTMVFRRNRPLSESHTRSTEVATSQLSLTNCQMIAYECRDWPAFLSGECGYCDASNSQCFDMAFHHQYTNRKPPPLRQYSGSRSGGGGGKQFYIATSPNGLYCLQHFQVVVKFEPSPDLVNLAKKQRWKIQLEITNEQNERSNLTITNQVEPSVFTHLLLSEMQPKRFKSAILQVRQGDNSPIQLRDKPNKPGQPANPSRPYSQPPRVNSVEVNFMSSFEPDQRRRLSSRLCPSGWLEAQNSIEDEQQDLSWLTLSEC</sequence>
<dbReference type="GO" id="GO:0016298">
    <property type="term" value="F:lipase activity"/>
    <property type="evidence" value="ECO:0007669"/>
    <property type="project" value="InterPro"/>
</dbReference>
<name>A0A6G1SLC1_9ACAR</name>
<dbReference type="EMBL" id="GGYP01006427">
    <property type="protein sequence ID" value="MDE51198.1"/>
    <property type="molecule type" value="Transcribed_RNA"/>
</dbReference>
<comment type="similarity">
    <text evidence="2 4">Belongs to the AB hydrolase superfamily. Lipase family.</text>
</comment>